<dbReference type="PANTHER" id="PTHR31392:SF1">
    <property type="entry name" value="ALPHA-1,3-MANNOSYLTRANSFERASE MNN1-RELATED"/>
    <property type="match status" value="1"/>
</dbReference>
<dbReference type="PANTHER" id="PTHR31392">
    <property type="entry name" value="ALPHA-1,3-MANNOSYLTRANSFERASE MNN1-RELATED"/>
    <property type="match status" value="1"/>
</dbReference>
<evidence type="ECO:0000256" key="2">
    <source>
        <dbReference type="ARBA" id="ARBA00009105"/>
    </source>
</evidence>
<dbReference type="EMBL" id="JAPDFR010000001">
    <property type="protein sequence ID" value="KAK0392376.1"/>
    <property type="molecule type" value="Genomic_DNA"/>
</dbReference>
<evidence type="ECO:0000256" key="4">
    <source>
        <dbReference type="ARBA" id="ARBA00022679"/>
    </source>
</evidence>
<reference evidence="10" key="1">
    <citation type="submission" date="2022-10" db="EMBL/GenBank/DDBJ databases">
        <title>Determination and structural analysis of whole genome sequence of Sarocladium strictum F4-1.</title>
        <authorList>
            <person name="Hu L."/>
            <person name="Jiang Y."/>
        </authorList>
    </citation>
    <scope>NUCLEOTIDE SEQUENCE</scope>
    <source>
        <strain evidence="10">F4-1</strain>
    </source>
</reference>
<name>A0AA39GS12_SARSR</name>
<evidence type="ECO:0000313" key="11">
    <source>
        <dbReference type="Proteomes" id="UP001175261"/>
    </source>
</evidence>
<comment type="similarity">
    <text evidence="2">Belongs to the MNN1/MNT family.</text>
</comment>
<evidence type="ECO:0000256" key="8">
    <source>
        <dbReference type="ARBA" id="ARBA00023136"/>
    </source>
</evidence>
<keyword evidence="9" id="KW-0325">Glycoprotein</keyword>
<dbReference type="GO" id="GO:0000033">
    <property type="term" value="F:alpha-1,3-mannosyltransferase activity"/>
    <property type="evidence" value="ECO:0007669"/>
    <property type="project" value="TreeGrafter"/>
</dbReference>
<gene>
    <name evidence="10" type="ORF">NLU13_1871</name>
</gene>
<proteinExistence type="inferred from homology"/>
<evidence type="ECO:0000256" key="5">
    <source>
        <dbReference type="ARBA" id="ARBA00022692"/>
    </source>
</evidence>
<evidence type="ECO:0008006" key="12">
    <source>
        <dbReference type="Google" id="ProtNLM"/>
    </source>
</evidence>
<keyword evidence="3" id="KW-0328">Glycosyltransferase</keyword>
<dbReference type="SUPFAM" id="SSF53448">
    <property type="entry name" value="Nucleotide-diphospho-sugar transferases"/>
    <property type="match status" value="1"/>
</dbReference>
<comment type="caution">
    <text evidence="10">The sequence shown here is derived from an EMBL/GenBank/DDBJ whole genome shotgun (WGS) entry which is preliminary data.</text>
</comment>
<dbReference type="InterPro" id="IPR029044">
    <property type="entry name" value="Nucleotide-diphossugar_trans"/>
</dbReference>
<comment type="subcellular location">
    <subcellularLocation>
        <location evidence="1">Membrane</location>
        <topology evidence="1">Single-pass type II membrane protein</topology>
    </subcellularLocation>
</comment>
<keyword evidence="11" id="KW-1185">Reference proteome</keyword>
<evidence type="ECO:0000256" key="1">
    <source>
        <dbReference type="ARBA" id="ARBA00004606"/>
    </source>
</evidence>
<evidence type="ECO:0000256" key="6">
    <source>
        <dbReference type="ARBA" id="ARBA00022968"/>
    </source>
</evidence>
<keyword evidence="6" id="KW-0735">Signal-anchor</keyword>
<protein>
    <recommendedName>
        <fullName evidence="12">Glycosyltransferase family 71 protein</fullName>
    </recommendedName>
</protein>
<organism evidence="10 11">
    <name type="scientific">Sarocladium strictum</name>
    <name type="common">Black bundle disease fungus</name>
    <name type="synonym">Acremonium strictum</name>
    <dbReference type="NCBI Taxonomy" id="5046"/>
    <lineage>
        <taxon>Eukaryota</taxon>
        <taxon>Fungi</taxon>
        <taxon>Dikarya</taxon>
        <taxon>Ascomycota</taxon>
        <taxon>Pezizomycotina</taxon>
        <taxon>Sordariomycetes</taxon>
        <taxon>Hypocreomycetidae</taxon>
        <taxon>Hypocreales</taxon>
        <taxon>Sarocladiaceae</taxon>
        <taxon>Sarocladium</taxon>
    </lineage>
</organism>
<dbReference type="InterPro" id="IPR022751">
    <property type="entry name" value="Alpha_mannosyltransferase"/>
</dbReference>
<dbReference type="GO" id="GO:0016020">
    <property type="term" value="C:membrane"/>
    <property type="evidence" value="ECO:0007669"/>
    <property type="project" value="UniProtKB-SubCell"/>
</dbReference>
<accession>A0AA39GS12</accession>
<sequence length="486" mass="54393">MSIRLPTSRLTSVLLSVCILFFVLLSLSLWTPAQHGSAVLVPEDAPRPDEVSPAVRLKQAQAEAIIKKAKEVAESPIVSPYKDKFGTLGQLTSTWIEFLDDVPASEDKHVLHEAIEGAIATLYPYLLHSPKHPGSTTPFADLRASFEPGSRAFVIPTGKSTMRWAAHLITALQDVLETRLPIIIVYAGELDFPIGDRQILQSHFENIEFMDMINVVDDSTLKLGTGGWAIKAFAALYAPYEQVIVADADCVFVQPPEVLFDDPAYTETGALLFHDRLLRQHSHQDRHDWWKSQIQQPSPALNKSLVWNDDWSEEGDSGVVVLDKSRLDVLTGLLHVAWQNSKAVREEVSYRKTYGDKETWWFGLELSGSKYAFEEHYGGMVGWPHAEQPKNKDEDKICSFYIAHVDARDELLWYKGGLLKFKRGDQKEFGLPTHLMVDGTWHKDGSVEEESCMDHASATELSDETIGILEMIIAAAKEVDIDLGLV</sequence>
<dbReference type="AlphaFoldDB" id="A0AA39GS12"/>
<evidence type="ECO:0000256" key="7">
    <source>
        <dbReference type="ARBA" id="ARBA00022989"/>
    </source>
</evidence>
<keyword evidence="7" id="KW-1133">Transmembrane helix</keyword>
<dbReference type="Gene3D" id="3.90.550.10">
    <property type="entry name" value="Spore Coat Polysaccharide Biosynthesis Protein SpsA, Chain A"/>
    <property type="match status" value="1"/>
</dbReference>
<evidence type="ECO:0000313" key="10">
    <source>
        <dbReference type="EMBL" id="KAK0392376.1"/>
    </source>
</evidence>
<keyword evidence="4" id="KW-0808">Transferase</keyword>
<dbReference type="Pfam" id="PF11051">
    <property type="entry name" value="Mannosyl_trans3"/>
    <property type="match status" value="1"/>
</dbReference>
<dbReference type="Proteomes" id="UP001175261">
    <property type="component" value="Unassembled WGS sequence"/>
</dbReference>
<keyword evidence="5" id="KW-0812">Transmembrane</keyword>
<evidence type="ECO:0000256" key="9">
    <source>
        <dbReference type="ARBA" id="ARBA00023180"/>
    </source>
</evidence>
<dbReference type="GO" id="GO:0006493">
    <property type="term" value="P:protein O-linked glycosylation"/>
    <property type="evidence" value="ECO:0007669"/>
    <property type="project" value="TreeGrafter"/>
</dbReference>
<dbReference type="GO" id="GO:0005794">
    <property type="term" value="C:Golgi apparatus"/>
    <property type="evidence" value="ECO:0007669"/>
    <property type="project" value="TreeGrafter"/>
</dbReference>
<keyword evidence="8" id="KW-0472">Membrane</keyword>
<evidence type="ECO:0000256" key="3">
    <source>
        <dbReference type="ARBA" id="ARBA00022676"/>
    </source>
</evidence>